<evidence type="ECO:0000259" key="1">
    <source>
        <dbReference type="Pfam" id="PF12804"/>
    </source>
</evidence>
<dbReference type="Proteomes" id="UP000829069">
    <property type="component" value="Chromosome"/>
</dbReference>
<protein>
    <submittedName>
        <fullName evidence="2">Nucleotidyltransferase family protein</fullName>
    </submittedName>
</protein>
<dbReference type="SUPFAM" id="SSF53448">
    <property type="entry name" value="Nucleotide-diphospho-sugar transferases"/>
    <property type="match status" value="1"/>
</dbReference>
<dbReference type="InterPro" id="IPR029044">
    <property type="entry name" value="Nucleotide-diphossugar_trans"/>
</dbReference>
<dbReference type="PANTHER" id="PTHR43777">
    <property type="entry name" value="MOLYBDENUM COFACTOR CYTIDYLYLTRANSFERASE"/>
    <property type="match status" value="1"/>
</dbReference>
<gene>
    <name evidence="2" type="ORF">MNQ99_08130</name>
</gene>
<keyword evidence="3" id="KW-1185">Reference proteome</keyword>
<reference evidence="2 3" key="1">
    <citation type="submission" date="2022-03" db="EMBL/GenBank/DDBJ databases">
        <title>Isotopic signatures of nitrous oxide derived from detoxification processes.</title>
        <authorList>
            <person name="Behrendt U."/>
            <person name="Buchen C."/>
            <person name="Well R."/>
            <person name="Ulrich A."/>
            <person name="Rohe L."/>
            <person name="Kolb S."/>
            <person name="Schloter M."/>
            <person name="Horn M.A."/>
            <person name="Augustin J."/>
        </authorList>
    </citation>
    <scope>NUCLEOTIDE SEQUENCE [LARGE SCALE GENOMIC DNA]</scope>
    <source>
        <strain evidence="2 3">S4-C24</strain>
    </source>
</reference>
<accession>A0ABY3WCU7</accession>
<name>A0ABY3WCU7_9MICC</name>
<dbReference type="Pfam" id="PF12804">
    <property type="entry name" value="NTP_transf_3"/>
    <property type="match status" value="1"/>
</dbReference>
<dbReference type="RefSeq" id="WP_241915065.1">
    <property type="nucleotide sequence ID" value="NZ_CP093326.1"/>
</dbReference>
<dbReference type="Gene3D" id="3.90.550.10">
    <property type="entry name" value="Spore Coat Polysaccharide Biosynthesis Protein SpsA, Chain A"/>
    <property type="match status" value="1"/>
</dbReference>
<dbReference type="CDD" id="cd04182">
    <property type="entry name" value="GT_2_like_f"/>
    <property type="match status" value="1"/>
</dbReference>
<feature type="domain" description="MobA-like NTP transferase" evidence="1">
    <location>
        <begin position="7"/>
        <end position="171"/>
    </location>
</feature>
<proteinExistence type="predicted"/>
<dbReference type="EMBL" id="CP093326">
    <property type="protein sequence ID" value="UNK47291.1"/>
    <property type="molecule type" value="Genomic_DNA"/>
</dbReference>
<evidence type="ECO:0000313" key="2">
    <source>
        <dbReference type="EMBL" id="UNK47291.1"/>
    </source>
</evidence>
<dbReference type="PANTHER" id="PTHR43777:SF1">
    <property type="entry name" value="MOLYBDENUM COFACTOR CYTIDYLYLTRANSFERASE"/>
    <property type="match status" value="1"/>
</dbReference>
<dbReference type="InterPro" id="IPR025877">
    <property type="entry name" value="MobA-like_NTP_Trfase"/>
</dbReference>
<organism evidence="2 3">
    <name type="scientific">Arthrobacter sulfonylureivorans</name>
    <dbReference type="NCBI Taxonomy" id="2486855"/>
    <lineage>
        <taxon>Bacteria</taxon>
        <taxon>Bacillati</taxon>
        <taxon>Actinomycetota</taxon>
        <taxon>Actinomycetes</taxon>
        <taxon>Micrococcales</taxon>
        <taxon>Micrococcaceae</taxon>
        <taxon>Arthrobacter</taxon>
    </lineage>
</organism>
<sequence length="199" mass="20144">METPVHGVLLAAGAGRRLGRGPKALLAGSDGVALVRKIAEVLRQGGCANVAVVLGAGAAEVRSGVNLSGYPVLVNEQWSEGMAGSFRLGVQSAQPEQAVLVALVDQPGIGPELVARLIRAGQPGRITAAGYRGPDGKLRRGHPVLFAPGLAAHAAEQATGDAGARPYLSAHPELVDLVDCSDLADGGDIDTPSDLGRLG</sequence>
<evidence type="ECO:0000313" key="3">
    <source>
        <dbReference type="Proteomes" id="UP000829069"/>
    </source>
</evidence>